<dbReference type="Proteomes" id="UP000006365">
    <property type="component" value="Chromosome"/>
</dbReference>
<dbReference type="InterPro" id="IPR050237">
    <property type="entry name" value="ATP-dep_AMP-bd_enzyme"/>
</dbReference>
<dbReference type="RefSeq" id="WP_015725321.1">
    <property type="nucleotide sequence ID" value="NC_014972.1"/>
</dbReference>
<evidence type="ECO:0000256" key="1">
    <source>
        <dbReference type="SAM" id="Phobius"/>
    </source>
</evidence>
<dbReference type="InterPro" id="IPR000873">
    <property type="entry name" value="AMP-dep_synth/lig_dom"/>
</dbReference>
<keyword evidence="3" id="KW-0436">Ligase</keyword>
<reference evidence="3 4" key="1">
    <citation type="journal article" date="2011" name="Stand. Genomic Sci.">
        <title>Complete genome sequence of Desulfobulbus propionicus type strain (1pr3).</title>
        <authorList>
            <person name="Pagani I."/>
            <person name="Lapidus A."/>
            <person name="Nolan M."/>
            <person name="Lucas S."/>
            <person name="Hammon N."/>
            <person name="Deshpande S."/>
            <person name="Cheng J.F."/>
            <person name="Chertkov O."/>
            <person name="Davenport K."/>
            <person name="Tapia R."/>
            <person name="Han C."/>
            <person name="Goodwin L."/>
            <person name="Pitluck S."/>
            <person name="Liolios K."/>
            <person name="Mavromatis K."/>
            <person name="Ivanova N."/>
            <person name="Mikhailova N."/>
            <person name="Pati A."/>
            <person name="Chen A."/>
            <person name="Palaniappan K."/>
            <person name="Land M."/>
            <person name="Hauser L."/>
            <person name="Chang Y.J."/>
            <person name="Jeffries C.D."/>
            <person name="Detter J.C."/>
            <person name="Brambilla E."/>
            <person name="Kannan K.P."/>
            <person name="Djao O.D."/>
            <person name="Rohde M."/>
            <person name="Pukall R."/>
            <person name="Spring S."/>
            <person name="Goker M."/>
            <person name="Sikorski J."/>
            <person name="Woyke T."/>
            <person name="Bristow J."/>
            <person name="Eisen J.A."/>
            <person name="Markowitz V."/>
            <person name="Hugenholtz P."/>
            <person name="Kyrpides N.C."/>
            <person name="Klenk H.P."/>
        </authorList>
    </citation>
    <scope>NUCLEOTIDE SEQUENCE [LARGE SCALE GENOMIC DNA]</scope>
    <source>
        <strain evidence="4">ATCC 33891 / DSM 2032 / 1pr3</strain>
    </source>
</reference>
<keyword evidence="1" id="KW-1133">Transmembrane helix</keyword>
<dbReference type="AlphaFoldDB" id="A0A7U3YNT9"/>
<dbReference type="PROSITE" id="PS00455">
    <property type="entry name" value="AMP_BINDING"/>
    <property type="match status" value="1"/>
</dbReference>
<evidence type="ECO:0000313" key="3">
    <source>
        <dbReference type="EMBL" id="ADW18795.1"/>
    </source>
</evidence>
<dbReference type="SUPFAM" id="SSF56801">
    <property type="entry name" value="Acetyl-CoA synthetase-like"/>
    <property type="match status" value="1"/>
</dbReference>
<gene>
    <name evidence="3" type="ordered locus">Despr_2659</name>
</gene>
<dbReference type="InterPro" id="IPR042099">
    <property type="entry name" value="ANL_N_sf"/>
</dbReference>
<dbReference type="Pfam" id="PF00501">
    <property type="entry name" value="AMP-binding"/>
    <property type="match status" value="1"/>
</dbReference>
<keyword evidence="1" id="KW-0472">Membrane</keyword>
<dbReference type="KEGG" id="dpr:Despr_2659"/>
<keyword evidence="1" id="KW-0812">Transmembrane</keyword>
<evidence type="ECO:0000259" key="2">
    <source>
        <dbReference type="Pfam" id="PF00501"/>
    </source>
</evidence>
<name>A0A7U3YNT9_DESPD</name>
<dbReference type="PANTHER" id="PTHR43767:SF1">
    <property type="entry name" value="NONRIBOSOMAL PEPTIDE SYNTHASE PES1 (EUROFUNG)-RELATED"/>
    <property type="match status" value="1"/>
</dbReference>
<sequence length="541" mass="59607">MRDCNIASALHQSAATLGEQTALVALDGKQWRQWTFADLGRNSDGYATALYDEGVRQGDRVMLMVRPSMEFVCLTFALFQLGAVVILIDPGMGYKNLLRCIGSVRPDVLIGISKAILFSRLFRAPFGSVRRRLGVGRGMLWGARRLTLPATINSPPRHAAEDNDLAAIIFTTGSTGPPKGVEYTHGIFHTQLQLIRDYYGIGPGDVDQPGFPLFGLFATALGAQAVIPDMDPTRPAQVDPVKFVRTLQAHQVTYSFGSPAIWNVVSRHCLEQGIVLPVRKVLMAGAPVSGELIERMQRILPPDAQIFTPYGATESLPVASIEGREIVDQTWPLTRMGHGACVGRALPGIDVRIIESMDGPIESWSEVRVLPPGTIGEIVVRGPVVTRAYAGNGEETRLAKIADNDTFWHRMGDMGYLDAQGRLWFCGRKAHRVRTAQGMRYTICCEAIFNEHPRVRRSALIGLGPWGEQTPVIVVEPVGPVADEQQLFVELRQLALANPLTANIEHFLVHRSFPVDIRHNAKIFREQLADWACKRVQLPCG</sequence>
<dbReference type="InterPro" id="IPR020845">
    <property type="entry name" value="AMP-binding_CS"/>
</dbReference>
<organism evidence="3 4">
    <name type="scientific">Desulfobulbus propionicus (strain ATCC 33891 / DSM 2032 / VKM B-1956 / 1pr3)</name>
    <dbReference type="NCBI Taxonomy" id="577650"/>
    <lineage>
        <taxon>Bacteria</taxon>
        <taxon>Pseudomonadati</taxon>
        <taxon>Thermodesulfobacteriota</taxon>
        <taxon>Desulfobulbia</taxon>
        <taxon>Desulfobulbales</taxon>
        <taxon>Desulfobulbaceae</taxon>
        <taxon>Desulfobulbus</taxon>
    </lineage>
</organism>
<feature type="transmembrane region" description="Helical" evidence="1">
    <location>
        <begin position="69"/>
        <end position="88"/>
    </location>
</feature>
<dbReference type="EMBL" id="CP002364">
    <property type="protein sequence ID" value="ADW18795.1"/>
    <property type="molecule type" value="Genomic_DNA"/>
</dbReference>
<protein>
    <submittedName>
        <fullName evidence="3">AMP-dependent synthetase and ligase</fullName>
    </submittedName>
</protein>
<dbReference type="GO" id="GO:0016874">
    <property type="term" value="F:ligase activity"/>
    <property type="evidence" value="ECO:0007669"/>
    <property type="project" value="UniProtKB-KW"/>
</dbReference>
<keyword evidence="4" id="KW-1185">Reference proteome</keyword>
<dbReference type="Gene3D" id="3.40.50.12780">
    <property type="entry name" value="N-terminal domain of ligase-like"/>
    <property type="match status" value="1"/>
</dbReference>
<feature type="domain" description="AMP-dependent synthetase/ligase" evidence="2">
    <location>
        <begin position="11"/>
        <end position="389"/>
    </location>
</feature>
<dbReference type="PANTHER" id="PTHR43767">
    <property type="entry name" value="LONG-CHAIN-FATTY-ACID--COA LIGASE"/>
    <property type="match status" value="1"/>
</dbReference>
<evidence type="ECO:0000313" key="4">
    <source>
        <dbReference type="Proteomes" id="UP000006365"/>
    </source>
</evidence>
<proteinExistence type="predicted"/>
<accession>A0A7U3YNT9</accession>
<dbReference type="NCBIfam" id="NF006754">
    <property type="entry name" value="PRK09274.1"/>
    <property type="match status" value="1"/>
</dbReference>